<evidence type="ECO:0000256" key="1">
    <source>
        <dbReference type="ARBA" id="ARBA00004442"/>
    </source>
</evidence>
<keyword evidence="6" id="KW-0472">Membrane</keyword>
<keyword evidence="7" id="KW-0998">Cell outer membrane</keyword>
<comment type="subcellular location">
    <subcellularLocation>
        <location evidence="1">Cell outer membrane</location>
    </subcellularLocation>
</comment>
<name>B7JVN5_RIPO1</name>
<feature type="region of interest" description="Disordered" evidence="9">
    <location>
        <begin position="63"/>
        <end position="95"/>
    </location>
</feature>
<evidence type="ECO:0000256" key="5">
    <source>
        <dbReference type="ARBA" id="ARBA00022692"/>
    </source>
</evidence>
<dbReference type="AlphaFoldDB" id="B7JVN5"/>
<dbReference type="RefSeq" id="WP_012593883.1">
    <property type="nucleotide sequence ID" value="NC_011726.1"/>
</dbReference>
<dbReference type="STRING" id="41431.PCC8801_0515"/>
<dbReference type="PANTHER" id="PTHR30026:SF21">
    <property type="entry name" value="SLR1270 PROTEIN"/>
    <property type="match status" value="1"/>
</dbReference>
<evidence type="ECO:0000256" key="2">
    <source>
        <dbReference type="ARBA" id="ARBA00007613"/>
    </source>
</evidence>
<keyword evidence="12" id="KW-1185">Reference proteome</keyword>
<dbReference type="Proteomes" id="UP000008204">
    <property type="component" value="Chromosome"/>
</dbReference>
<dbReference type="GO" id="GO:0009279">
    <property type="term" value="C:cell outer membrane"/>
    <property type="evidence" value="ECO:0007669"/>
    <property type="project" value="UniProtKB-SubCell"/>
</dbReference>
<dbReference type="SUPFAM" id="SSF56954">
    <property type="entry name" value="Outer membrane efflux proteins (OEP)"/>
    <property type="match status" value="1"/>
</dbReference>
<evidence type="ECO:0000256" key="9">
    <source>
        <dbReference type="SAM" id="MobiDB-lite"/>
    </source>
</evidence>
<dbReference type="Gene3D" id="1.20.1600.10">
    <property type="entry name" value="Outer membrane efflux proteins (OEP)"/>
    <property type="match status" value="1"/>
</dbReference>
<keyword evidence="3" id="KW-0813">Transport</keyword>
<dbReference type="OrthoDB" id="501974at2"/>
<gene>
    <name evidence="11" type="ordered locus">PCC8801_0515</name>
</gene>
<evidence type="ECO:0000313" key="12">
    <source>
        <dbReference type="Proteomes" id="UP000008204"/>
    </source>
</evidence>
<dbReference type="Pfam" id="PF02321">
    <property type="entry name" value="OEP"/>
    <property type="match status" value="2"/>
</dbReference>
<keyword evidence="8" id="KW-0175">Coiled coil</keyword>
<feature type="coiled-coil region" evidence="8">
    <location>
        <begin position="257"/>
        <end position="309"/>
    </location>
</feature>
<feature type="chain" id="PRO_5002858550" evidence="10">
    <location>
        <begin position="26"/>
        <end position="578"/>
    </location>
</feature>
<dbReference type="GO" id="GO:1990281">
    <property type="term" value="C:efflux pump complex"/>
    <property type="evidence" value="ECO:0007669"/>
    <property type="project" value="TreeGrafter"/>
</dbReference>
<dbReference type="KEGG" id="cyp:PCC8801_0515"/>
<feature type="compositionally biased region" description="Polar residues" evidence="9">
    <location>
        <begin position="72"/>
        <end position="83"/>
    </location>
</feature>
<dbReference type="InterPro" id="IPR003423">
    <property type="entry name" value="OMP_efflux"/>
</dbReference>
<keyword evidence="4" id="KW-1134">Transmembrane beta strand</keyword>
<dbReference type="GO" id="GO:0015288">
    <property type="term" value="F:porin activity"/>
    <property type="evidence" value="ECO:0007669"/>
    <property type="project" value="TreeGrafter"/>
</dbReference>
<comment type="similarity">
    <text evidence="2">Belongs to the outer membrane factor (OMF) (TC 1.B.17) family.</text>
</comment>
<evidence type="ECO:0000256" key="4">
    <source>
        <dbReference type="ARBA" id="ARBA00022452"/>
    </source>
</evidence>
<evidence type="ECO:0000256" key="7">
    <source>
        <dbReference type="ARBA" id="ARBA00023237"/>
    </source>
</evidence>
<proteinExistence type="inferred from homology"/>
<dbReference type="eggNOG" id="COG1538">
    <property type="taxonomic scope" value="Bacteria"/>
</dbReference>
<evidence type="ECO:0000256" key="8">
    <source>
        <dbReference type="SAM" id="Coils"/>
    </source>
</evidence>
<organism evidence="11 12">
    <name type="scientific">Rippkaea orientalis (strain PCC 8801 / RF-1)</name>
    <name type="common">Cyanothece sp. (strain PCC 8801)</name>
    <dbReference type="NCBI Taxonomy" id="41431"/>
    <lineage>
        <taxon>Bacteria</taxon>
        <taxon>Bacillati</taxon>
        <taxon>Cyanobacteriota</taxon>
        <taxon>Cyanophyceae</taxon>
        <taxon>Oscillatoriophycideae</taxon>
        <taxon>Chroococcales</taxon>
        <taxon>Aphanothecaceae</taxon>
        <taxon>Rippkaea</taxon>
        <taxon>Rippkaea orientalis</taxon>
    </lineage>
</organism>
<dbReference type="InterPro" id="IPR051906">
    <property type="entry name" value="TolC-like"/>
</dbReference>
<sequence length="578" mass="64684">MFALRYRVCVSASIFLTLVCGSALQAQESSKTAEDKRLMTLEESQLSQETAQIEPRVVDIKEMTDPKPESKAQATPEEQSQTIPEPPSEPSFQQIINPPQTRLEQLPSNRLNPSGNPLMFPTKPSEVETTIRQAITLDEAISIALKNNKQLTSIQIITNTRQPGARTGSVSTGTRGLEDARLRVEEQKARLEEARAALFPTIDISASALRFRNDTAVSSTVLEAVENQTQATTFTDLRANARLVYEIYTGGRRSAEISRAEREVRLQELEVERIAEEIRFETTNGYYNLQNADAQVAIAQADVENASQTLRDARLLEQAGLGTRFDVLRGEADLARANQGLTNAIAQQRTARRQLGEVLGVGQHVELAASDEIREAGTWPMSLDETIVRAYKNRAELEQQLLQREINEQDREIALADIRPQVNFLADYEARENLDDGVPVLTDWTFQAQVSWQIFDGGRAFAGARAAERRMDQANTDFARQRDNIRFQVEQAYYNLISNQENIVSTRANVQRDEESLRLARLRFQAGVGTQTDVINAQRDLSTSRGDFLSAIIGYNQSLNALQRAVSNMPDNRLFQAP</sequence>
<evidence type="ECO:0000313" key="11">
    <source>
        <dbReference type="EMBL" id="ACK64606.1"/>
    </source>
</evidence>
<keyword evidence="5" id="KW-0812">Transmembrane</keyword>
<evidence type="ECO:0000256" key="6">
    <source>
        <dbReference type="ARBA" id="ARBA00023136"/>
    </source>
</evidence>
<dbReference type="EMBL" id="CP001287">
    <property type="protein sequence ID" value="ACK64606.1"/>
    <property type="molecule type" value="Genomic_DNA"/>
</dbReference>
<evidence type="ECO:0000256" key="3">
    <source>
        <dbReference type="ARBA" id="ARBA00022448"/>
    </source>
</evidence>
<feature type="signal peptide" evidence="10">
    <location>
        <begin position="1"/>
        <end position="25"/>
    </location>
</feature>
<dbReference type="HOGENOM" id="CLU_012817_7_2_3"/>
<accession>B7JVN5</accession>
<dbReference type="PANTHER" id="PTHR30026">
    <property type="entry name" value="OUTER MEMBRANE PROTEIN TOLC"/>
    <property type="match status" value="1"/>
</dbReference>
<reference evidence="12" key="1">
    <citation type="journal article" date="2011" name="MBio">
        <title>Novel metabolic attributes of the genus Cyanothece, comprising a group of unicellular nitrogen-fixing Cyanobacteria.</title>
        <authorList>
            <person name="Bandyopadhyay A."/>
            <person name="Elvitigala T."/>
            <person name="Welsh E."/>
            <person name="Stockel J."/>
            <person name="Liberton M."/>
            <person name="Min H."/>
            <person name="Sherman L.A."/>
            <person name="Pakrasi H.B."/>
        </authorList>
    </citation>
    <scope>NUCLEOTIDE SEQUENCE [LARGE SCALE GENOMIC DNA]</scope>
    <source>
        <strain evidence="12">PCC 8801</strain>
    </source>
</reference>
<evidence type="ECO:0000256" key="10">
    <source>
        <dbReference type="SAM" id="SignalP"/>
    </source>
</evidence>
<dbReference type="GO" id="GO:0015562">
    <property type="term" value="F:efflux transmembrane transporter activity"/>
    <property type="evidence" value="ECO:0007669"/>
    <property type="project" value="InterPro"/>
</dbReference>
<keyword evidence="10" id="KW-0732">Signal</keyword>
<protein>
    <submittedName>
        <fullName evidence="11">Outer membrane efflux protein</fullName>
    </submittedName>
</protein>